<evidence type="ECO:0000259" key="1">
    <source>
        <dbReference type="Pfam" id="PF02931"/>
    </source>
</evidence>
<comment type="caution">
    <text evidence="2">The sequence shown here is derived from an EMBL/GenBank/DDBJ whole genome shotgun (WGS) entry which is preliminary data.</text>
</comment>
<dbReference type="Proteomes" id="UP000678393">
    <property type="component" value="Unassembled WGS sequence"/>
</dbReference>
<gene>
    <name evidence="2" type="ORF">CUNI_LOCUS21864</name>
</gene>
<dbReference type="GO" id="GO:0004888">
    <property type="term" value="F:transmembrane signaling receptor activity"/>
    <property type="evidence" value="ECO:0007669"/>
    <property type="project" value="InterPro"/>
</dbReference>
<evidence type="ECO:0000313" key="3">
    <source>
        <dbReference type="Proteomes" id="UP000678393"/>
    </source>
</evidence>
<dbReference type="Gene3D" id="2.70.170.10">
    <property type="entry name" value="Neurotransmitter-gated ion-channel ligand-binding domain"/>
    <property type="match status" value="1"/>
</dbReference>
<feature type="domain" description="Neurotransmitter-gated ion-channel ligand-binding" evidence="1">
    <location>
        <begin position="6"/>
        <end position="67"/>
    </location>
</feature>
<dbReference type="AlphaFoldDB" id="A0A8S4ABE7"/>
<dbReference type="EMBL" id="CAJHNH020008515">
    <property type="protein sequence ID" value="CAG5136306.1"/>
    <property type="molecule type" value="Genomic_DNA"/>
</dbReference>
<dbReference type="GO" id="GO:0005230">
    <property type="term" value="F:extracellular ligand-gated monoatomic ion channel activity"/>
    <property type="evidence" value="ECO:0007669"/>
    <property type="project" value="InterPro"/>
</dbReference>
<sequence>ADERLMEQRNALCVVDSDGVVLWMPQAILRSSCEFDTLYFPLDEQVCILKFGSWTYNGFRLDIDFKPGNFLLCVLV</sequence>
<dbReference type="GO" id="GO:0016020">
    <property type="term" value="C:membrane"/>
    <property type="evidence" value="ECO:0007669"/>
    <property type="project" value="InterPro"/>
</dbReference>
<name>A0A8S4ABE7_9EUPU</name>
<dbReference type="PANTHER" id="PTHR18945">
    <property type="entry name" value="NEUROTRANSMITTER GATED ION CHANNEL"/>
    <property type="match status" value="1"/>
</dbReference>
<reference evidence="2" key="1">
    <citation type="submission" date="2021-04" db="EMBL/GenBank/DDBJ databases">
        <authorList>
            <consortium name="Molecular Ecology Group"/>
        </authorList>
    </citation>
    <scope>NUCLEOTIDE SEQUENCE</scope>
</reference>
<evidence type="ECO:0000313" key="2">
    <source>
        <dbReference type="EMBL" id="CAG5136306.1"/>
    </source>
</evidence>
<dbReference type="Pfam" id="PF02931">
    <property type="entry name" value="Neur_chan_LBD"/>
    <property type="match status" value="1"/>
</dbReference>
<dbReference type="OrthoDB" id="5975154at2759"/>
<dbReference type="SUPFAM" id="SSF63712">
    <property type="entry name" value="Nicotinic receptor ligand binding domain-like"/>
    <property type="match status" value="1"/>
</dbReference>
<dbReference type="InterPro" id="IPR036734">
    <property type="entry name" value="Neur_chan_lig-bd_sf"/>
</dbReference>
<proteinExistence type="predicted"/>
<keyword evidence="3" id="KW-1185">Reference proteome</keyword>
<dbReference type="InterPro" id="IPR006202">
    <property type="entry name" value="Neur_chan_lig-bd"/>
</dbReference>
<dbReference type="InterPro" id="IPR006201">
    <property type="entry name" value="Neur_channel"/>
</dbReference>
<organism evidence="2 3">
    <name type="scientific">Candidula unifasciata</name>
    <dbReference type="NCBI Taxonomy" id="100452"/>
    <lineage>
        <taxon>Eukaryota</taxon>
        <taxon>Metazoa</taxon>
        <taxon>Spiralia</taxon>
        <taxon>Lophotrochozoa</taxon>
        <taxon>Mollusca</taxon>
        <taxon>Gastropoda</taxon>
        <taxon>Heterobranchia</taxon>
        <taxon>Euthyneura</taxon>
        <taxon>Panpulmonata</taxon>
        <taxon>Eupulmonata</taxon>
        <taxon>Stylommatophora</taxon>
        <taxon>Helicina</taxon>
        <taxon>Helicoidea</taxon>
        <taxon>Geomitridae</taxon>
        <taxon>Candidula</taxon>
    </lineage>
</organism>
<protein>
    <recommendedName>
        <fullName evidence="1">Neurotransmitter-gated ion-channel ligand-binding domain-containing protein</fullName>
    </recommendedName>
</protein>
<accession>A0A8S4ABE7</accession>
<feature type="non-terminal residue" evidence="2">
    <location>
        <position position="1"/>
    </location>
</feature>